<reference evidence="7 8" key="1">
    <citation type="journal article" date="2015" name="Nat. Commun.">
        <title>Lucilia cuprina genome unlocks parasitic fly biology to underpin future interventions.</title>
        <authorList>
            <person name="Anstead C.A."/>
            <person name="Korhonen P.K."/>
            <person name="Young N.D."/>
            <person name="Hall R.S."/>
            <person name="Jex A.R."/>
            <person name="Murali S.C."/>
            <person name="Hughes D.S."/>
            <person name="Lee S.F."/>
            <person name="Perry T."/>
            <person name="Stroehlein A.J."/>
            <person name="Ansell B.R."/>
            <person name="Breugelmans B."/>
            <person name="Hofmann A."/>
            <person name="Qu J."/>
            <person name="Dugan S."/>
            <person name="Lee S.L."/>
            <person name="Chao H."/>
            <person name="Dinh H."/>
            <person name="Han Y."/>
            <person name="Doddapaneni H.V."/>
            <person name="Worley K.C."/>
            <person name="Muzny D.M."/>
            <person name="Ioannidis P."/>
            <person name="Waterhouse R.M."/>
            <person name="Zdobnov E.M."/>
            <person name="James P.J."/>
            <person name="Bagnall N.H."/>
            <person name="Kotze A.C."/>
            <person name="Gibbs R.A."/>
            <person name="Richards S."/>
            <person name="Batterham P."/>
            <person name="Gasser R.B."/>
        </authorList>
    </citation>
    <scope>NUCLEOTIDE SEQUENCE [LARGE SCALE GENOMIC DNA]</scope>
    <source>
        <strain evidence="7 8">LS</strain>
        <tissue evidence="7">Full body</tissue>
    </source>
</reference>
<dbReference type="InterPro" id="IPR042427">
    <property type="entry name" value="ZFYV1"/>
</dbReference>
<dbReference type="InterPro" id="IPR027417">
    <property type="entry name" value="P-loop_NTPase"/>
</dbReference>
<name>A0A0L0CKX2_LUCCU</name>
<dbReference type="PANTHER" id="PTHR46624:SF4">
    <property type="entry name" value="FYVE-TYPE DOMAIN-CONTAINING PROTEIN"/>
    <property type="match status" value="1"/>
</dbReference>
<dbReference type="GO" id="GO:0005545">
    <property type="term" value="F:1-phosphatidylinositol binding"/>
    <property type="evidence" value="ECO:0007669"/>
    <property type="project" value="TreeGrafter"/>
</dbReference>
<protein>
    <recommendedName>
        <fullName evidence="6">FYVE-type domain-containing protein</fullName>
    </recommendedName>
</protein>
<dbReference type="PANTHER" id="PTHR46624">
    <property type="entry name" value="AGAP002036-PA"/>
    <property type="match status" value="1"/>
</dbReference>
<evidence type="ECO:0000313" key="7">
    <source>
        <dbReference type="EMBL" id="KNC32877.1"/>
    </source>
</evidence>
<keyword evidence="8" id="KW-1185">Reference proteome</keyword>
<dbReference type="GO" id="GO:0005547">
    <property type="term" value="F:phosphatidylinositol-3,4,5-trisphosphate binding"/>
    <property type="evidence" value="ECO:0007669"/>
    <property type="project" value="TreeGrafter"/>
</dbReference>
<feature type="compositionally biased region" description="Low complexity" evidence="5">
    <location>
        <begin position="734"/>
        <end position="743"/>
    </location>
</feature>
<proteinExistence type="predicted"/>
<dbReference type="Pfam" id="PF01363">
    <property type="entry name" value="FYVE"/>
    <property type="match status" value="2"/>
</dbReference>
<gene>
    <name evidence="7" type="ORF">FF38_08112</name>
</gene>
<dbReference type="InterPro" id="IPR000306">
    <property type="entry name" value="Znf_FYVE"/>
</dbReference>
<keyword evidence="1" id="KW-0479">Metal-binding</keyword>
<dbReference type="STRING" id="7375.A0A0L0CKX2"/>
<feature type="domain" description="FYVE-type" evidence="6">
    <location>
        <begin position="627"/>
        <end position="711"/>
    </location>
</feature>
<dbReference type="PROSITE" id="PS50178">
    <property type="entry name" value="ZF_FYVE"/>
    <property type="match status" value="2"/>
</dbReference>
<dbReference type="Proteomes" id="UP000037069">
    <property type="component" value="Unassembled WGS sequence"/>
</dbReference>
<feature type="region of interest" description="Disordered" evidence="5">
    <location>
        <begin position="734"/>
        <end position="758"/>
    </location>
</feature>
<dbReference type="Gene3D" id="3.40.50.300">
    <property type="entry name" value="P-loop containing nucleotide triphosphate hydrolases"/>
    <property type="match status" value="1"/>
</dbReference>
<feature type="domain" description="FYVE-type" evidence="6">
    <location>
        <begin position="481"/>
        <end position="542"/>
    </location>
</feature>
<dbReference type="OrthoDB" id="68108at2759"/>
<dbReference type="InterPro" id="IPR017455">
    <property type="entry name" value="Znf_FYVE-rel"/>
</dbReference>
<comment type="caution">
    <text evidence="7">The sequence shown here is derived from an EMBL/GenBank/DDBJ whole genome shotgun (WGS) entry which is preliminary data.</text>
</comment>
<dbReference type="InterPro" id="IPR011011">
    <property type="entry name" value="Znf_FYVE_PHD"/>
</dbReference>
<evidence type="ECO:0000313" key="8">
    <source>
        <dbReference type="Proteomes" id="UP000037069"/>
    </source>
</evidence>
<dbReference type="GO" id="GO:0032266">
    <property type="term" value="F:phosphatidylinositol-3-phosphate binding"/>
    <property type="evidence" value="ECO:0007669"/>
    <property type="project" value="TreeGrafter"/>
</dbReference>
<dbReference type="SMART" id="SM00064">
    <property type="entry name" value="FYVE"/>
    <property type="match status" value="2"/>
</dbReference>
<evidence type="ECO:0000256" key="1">
    <source>
        <dbReference type="ARBA" id="ARBA00022723"/>
    </source>
</evidence>
<evidence type="ECO:0000256" key="3">
    <source>
        <dbReference type="ARBA" id="ARBA00022833"/>
    </source>
</evidence>
<dbReference type="AlphaFoldDB" id="A0A0L0CKX2"/>
<evidence type="ECO:0000256" key="5">
    <source>
        <dbReference type="SAM" id="MobiDB-lite"/>
    </source>
</evidence>
<sequence length="758" mass="84601">MFKIDNKQEGTPAIMEPYDSLTFYKEEALKPDVVSDADFKSITITSTDYDVTDNSTERSFLLMDGNEKLHISSPELFCKQLKCSNTAKIKVVTIFGNTGDGKSHTMNHAFFKGEEVFKTSPEQNSCTLGVYAAMQPELGVLCLDTEGLLSTSSQSNRRMRMLLKVLAISDIVIYRTRSERLHSDMYEFLGTASKAFCLHFSQALQSLSMQGSANLGPAVIVFHETRHTKPLQNSVEESAEEKMRESFARLNYDIKAFSSLRYVGIQTSSSGSTDYSKLIFALRCDLENTTVRSPRPPNVIFKAMHALNKKFSGEISEKSINPFPEQYFTCPILCASCNRRCQRSMGHDGESHLNSQPCQHQHQFENKVELCKSCYNNGREVIVTRLDGWTHCSINCPHCGEIARTFKYWNGTQDCEAIRTQTVHVWKDSNLLAKGPTHSGQMVLDKVSYVCEAFTNFSSQPTGALKEWCADKVAPKYWKPNNEIIYCFSCKKNFEKTGLRKHHCRGCGEGFCDACSQYRMPVPARKWFDYVRVCSDCRQQLLQQPDCMPACDQQTIDNDNNSPNHSAGIMTANATTSSAGIIAEEDVTVRKCGETLYNTVSKVASAAIECTKEIIKDTARPDYWVPDAEAVRCHICKMQFGTAEELALAHVSLDTPQSPQKAFKGGDCKRHHCRKCGQGVCADCSKTRRPVPDRGWLDDVRVCDECVNDISTNVSPSNAAAAAAVANTVLSSSSNINQSHQQQTTKSTLDDPLKTKVE</sequence>
<evidence type="ECO:0000256" key="2">
    <source>
        <dbReference type="ARBA" id="ARBA00022771"/>
    </source>
</evidence>
<evidence type="ECO:0000256" key="4">
    <source>
        <dbReference type="PROSITE-ProRule" id="PRU00091"/>
    </source>
</evidence>
<evidence type="ECO:0000259" key="6">
    <source>
        <dbReference type="PROSITE" id="PS50178"/>
    </source>
</evidence>
<dbReference type="GO" id="GO:0140042">
    <property type="term" value="P:lipid droplet formation"/>
    <property type="evidence" value="ECO:0007669"/>
    <property type="project" value="TreeGrafter"/>
</dbReference>
<feature type="compositionally biased region" description="Basic and acidic residues" evidence="5">
    <location>
        <begin position="748"/>
        <end position="758"/>
    </location>
</feature>
<dbReference type="Gene3D" id="3.30.40.10">
    <property type="entry name" value="Zinc/RING finger domain, C3HC4 (zinc finger)"/>
    <property type="match status" value="2"/>
</dbReference>
<dbReference type="EMBL" id="JRES01000262">
    <property type="protein sequence ID" value="KNC32877.1"/>
    <property type="molecule type" value="Genomic_DNA"/>
</dbReference>
<dbReference type="InterPro" id="IPR013083">
    <property type="entry name" value="Znf_RING/FYVE/PHD"/>
</dbReference>
<dbReference type="GO" id="GO:0043325">
    <property type="term" value="F:phosphatidylinositol-3,4-bisphosphate binding"/>
    <property type="evidence" value="ECO:0007669"/>
    <property type="project" value="TreeGrafter"/>
</dbReference>
<dbReference type="SUPFAM" id="SSF57903">
    <property type="entry name" value="FYVE/PHD zinc finger"/>
    <property type="match status" value="2"/>
</dbReference>
<dbReference type="GO" id="GO:0005811">
    <property type="term" value="C:lipid droplet"/>
    <property type="evidence" value="ECO:0007669"/>
    <property type="project" value="TreeGrafter"/>
</dbReference>
<dbReference type="GO" id="GO:0008270">
    <property type="term" value="F:zinc ion binding"/>
    <property type="evidence" value="ECO:0007669"/>
    <property type="project" value="UniProtKB-KW"/>
</dbReference>
<accession>A0A0L0CKX2</accession>
<dbReference type="OMA" id="SYWIPDS"/>
<organism evidence="7 8">
    <name type="scientific">Lucilia cuprina</name>
    <name type="common">Green bottle fly</name>
    <name type="synonym">Australian sheep blowfly</name>
    <dbReference type="NCBI Taxonomy" id="7375"/>
    <lineage>
        <taxon>Eukaryota</taxon>
        <taxon>Metazoa</taxon>
        <taxon>Ecdysozoa</taxon>
        <taxon>Arthropoda</taxon>
        <taxon>Hexapoda</taxon>
        <taxon>Insecta</taxon>
        <taxon>Pterygota</taxon>
        <taxon>Neoptera</taxon>
        <taxon>Endopterygota</taxon>
        <taxon>Diptera</taxon>
        <taxon>Brachycera</taxon>
        <taxon>Muscomorpha</taxon>
        <taxon>Oestroidea</taxon>
        <taxon>Calliphoridae</taxon>
        <taxon>Luciliinae</taxon>
        <taxon>Lucilia</taxon>
    </lineage>
</organism>
<keyword evidence="3" id="KW-0862">Zinc</keyword>
<dbReference type="SUPFAM" id="SSF52540">
    <property type="entry name" value="P-loop containing nucleoside triphosphate hydrolases"/>
    <property type="match status" value="1"/>
</dbReference>
<keyword evidence="2 4" id="KW-0863">Zinc-finger</keyword>